<name>A0A931J8Z3_9BURK</name>
<dbReference type="SMART" id="SM01234">
    <property type="entry name" value="Haemolytic"/>
    <property type="match status" value="1"/>
</dbReference>
<reference evidence="3" key="1">
    <citation type="submission" date="2020-12" db="EMBL/GenBank/DDBJ databases">
        <title>The genome sequence of Inhella sp. 1Y17.</title>
        <authorList>
            <person name="Liu Y."/>
        </authorList>
    </citation>
    <scope>NUCLEOTIDE SEQUENCE</scope>
    <source>
        <strain evidence="3">1Y17</strain>
    </source>
</reference>
<comment type="subcellular location">
    <subcellularLocation>
        <location evidence="1">Cell membrane</location>
        <topology evidence="1">Peripheral membrane protein</topology>
        <orientation evidence="1">Cytoplasmic side</orientation>
    </subcellularLocation>
</comment>
<evidence type="ECO:0000313" key="3">
    <source>
        <dbReference type="EMBL" id="MBH9579749.1"/>
    </source>
</evidence>
<organism evidence="3 4">
    <name type="scientific">Inhella proteolytica</name>
    <dbReference type="NCBI Taxonomy" id="2795029"/>
    <lineage>
        <taxon>Bacteria</taxon>
        <taxon>Pseudomonadati</taxon>
        <taxon>Pseudomonadota</taxon>
        <taxon>Betaproteobacteria</taxon>
        <taxon>Burkholderiales</taxon>
        <taxon>Sphaerotilaceae</taxon>
        <taxon>Inhella</taxon>
    </lineage>
</organism>
<dbReference type="PANTHER" id="PTHR33383:SF1">
    <property type="entry name" value="MEMBRANE PROTEIN INSERTION EFFICIENCY FACTOR-RELATED"/>
    <property type="match status" value="1"/>
</dbReference>
<gene>
    <name evidence="3" type="primary">yidD</name>
    <name evidence="3" type="ORF">I7X39_22910</name>
</gene>
<keyword evidence="1" id="KW-0472">Membrane</keyword>
<protein>
    <recommendedName>
        <fullName evidence="1">Putative membrane protein insertion efficiency factor</fullName>
    </recommendedName>
</protein>
<dbReference type="EMBL" id="JAEDAK010000038">
    <property type="protein sequence ID" value="MBH9579749.1"/>
    <property type="molecule type" value="Genomic_DNA"/>
</dbReference>
<dbReference type="Proteomes" id="UP000613266">
    <property type="component" value="Unassembled WGS sequence"/>
</dbReference>
<comment type="function">
    <text evidence="1">Could be involved in insertion of integral membrane proteins into the membrane.</text>
</comment>
<dbReference type="PANTHER" id="PTHR33383">
    <property type="entry name" value="MEMBRANE PROTEIN INSERTION EFFICIENCY FACTOR-RELATED"/>
    <property type="match status" value="1"/>
</dbReference>
<dbReference type="AlphaFoldDB" id="A0A931J8Z3"/>
<keyword evidence="4" id="KW-1185">Reference proteome</keyword>
<evidence type="ECO:0000256" key="2">
    <source>
        <dbReference type="SAM" id="MobiDB-lite"/>
    </source>
</evidence>
<dbReference type="HAMAP" id="MF_00386">
    <property type="entry name" value="UPF0161_YidD"/>
    <property type="match status" value="1"/>
</dbReference>
<evidence type="ECO:0000256" key="1">
    <source>
        <dbReference type="HAMAP-Rule" id="MF_00386"/>
    </source>
</evidence>
<feature type="region of interest" description="Disordered" evidence="2">
    <location>
        <begin position="73"/>
        <end position="93"/>
    </location>
</feature>
<sequence length="93" mass="10254">MLQRGLRALVRAYQLLFSHWLNAGCRYSPSCSNYALQALEAHGGLAGSYLATRRILRCNPFCLGGHDPVPAQPPRLFTGLRRPPSFSSPSQDP</sequence>
<proteinExistence type="inferred from homology"/>
<dbReference type="NCBIfam" id="TIGR00278">
    <property type="entry name" value="membrane protein insertion efficiency factor YidD"/>
    <property type="match status" value="1"/>
</dbReference>
<dbReference type="Pfam" id="PF01809">
    <property type="entry name" value="YidD"/>
    <property type="match status" value="1"/>
</dbReference>
<accession>A0A931J8Z3</accession>
<comment type="similarity">
    <text evidence="1">Belongs to the UPF0161 family.</text>
</comment>
<evidence type="ECO:0000313" key="4">
    <source>
        <dbReference type="Proteomes" id="UP000613266"/>
    </source>
</evidence>
<dbReference type="InterPro" id="IPR002696">
    <property type="entry name" value="Membr_insert_effic_factor_YidD"/>
</dbReference>
<comment type="caution">
    <text evidence="3">The sequence shown here is derived from an EMBL/GenBank/DDBJ whole genome shotgun (WGS) entry which is preliminary data.</text>
</comment>
<keyword evidence="1" id="KW-1003">Cell membrane</keyword>
<dbReference type="GO" id="GO:0005886">
    <property type="term" value="C:plasma membrane"/>
    <property type="evidence" value="ECO:0007669"/>
    <property type="project" value="UniProtKB-SubCell"/>
</dbReference>